<accession>D0N7H1</accession>
<dbReference type="KEGG" id="pif:PITG_07190"/>
<sequence>MADDEVATLERELETLKLQLEKERKKNAAEQDDSRSDTKQERKPEQGATPEGTKSQRRGGDKKAAPSSKEPRIYVQHAAVGSRRGKWWLRERQVLSRTIADEDGAVTLKVRETWVWSGRTVILDKIVRLDEETQEDKRAVGVEKDKPEIAKEEPDNKNKVPFEATPSSVQPSKEAETSAEAVVDSKAVVTATKANDEESIIETIMFGLTLQWNVKSVRDFVNAANSNTISDEKRPVWISQSRGQITEQVFKSDVMACLAVVAGGPAQENDLAPNTIWQHMNIVKRLGQIENDPFVQSCMSQLDLDTYLAVVFLRHEPGFDIQPMRSDPPIPPNRQVFY</sequence>
<keyword evidence="3" id="KW-1185">Reference proteome</keyword>
<name>D0N7H1_PHYIT</name>
<dbReference type="Proteomes" id="UP000006643">
    <property type="component" value="Unassembled WGS sequence"/>
</dbReference>
<feature type="compositionally biased region" description="Basic and acidic residues" evidence="1">
    <location>
        <begin position="134"/>
        <end position="160"/>
    </location>
</feature>
<dbReference type="VEuPathDB" id="FungiDB:PITG_07190"/>
<dbReference type="RefSeq" id="XP_002905138.1">
    <property type="nucleotide sequence ID" value="XM_002905092.1"/>
</dbReference>
<feature type="compositionally biased region" description="Basic and acidic residues" evidence="1">
    <location>
        <begin position="20"/>
        <end position="45"/>
    </location>
</feature>
<feature type="compositionally biased region" description="Basic and acidic residues" evidence="1">
    <location>
        <begin position="58"/>
        <end position="72"/>
    </location>
</feature>
<feature type="region of interest" description="Disordered" evidence="1">
    <location>
        <begin position="20"/>
        <end position="77"/>
    </location>
</feature>
<dbReference type="eggNOG" id="ENOG502SRE0">
    <property type="taxonomic scope" value="Eukaryota"/>
</dbReference>
<evidence type="ECO:0000256" key="1">
    <source>
        <dbReference type="SAM" id="MobiDB-lite"/>
    </source>
</evidence>
<dbReference type="AlphaFoldDB" id="D0N7H1"/>
<protein>
    <submittedName>
        <fullName evidence="2">Uncharacterized protein</fullName>
    </submittedName>
</protein>
<organism evidence="2 3">
    <name type="scientific">Phytophthora infestans (strain T30-4)</name>
    <name type="common">Potato late blight agent</name>
    <dbReference type="NCBI Taxonomy" id="403677"/>
    <lineage>
        <taxon>Eukaryota</taxon>
        <taxon>Sar</taxon>
        <taxon>Stramenopiles</taxon>
        <taxon>Oomycota</taxon>
        <taxon>Peronosporomycetes</taxon>
        <taxon>Peronosporales</taxon>
        <taxon>Peronosporaceae</taxon>
        <taxon>Phytophthora</taxon>
    </lineage>
</organism>
<dbReference type="GeneID" id="9465897"/>
<proteinExistence type="predicted"/>
<gene>
    <name evidence="2" type="ORF">PITG_07190</name>
</gene>
<dbReference type="HOGENOM" id="CLU_822493_0_0_1"/>
<evidence type="ECO:0000313" key="3">
    <source>
        <dbReference type="Proteomes" id="UP000006643"/>
    </source>
</evidence>
<dbReference type="InParanoid" id="D0N7H1"/>
<dbReference type="OrthoDB" id="89347at2759"/>
<evidence type="ECO:0000313" key="2">
    <source>
        <dbReference type="EMBL" id="EEY53520.1"/>
    </source>
</evidence>
<reference evidence="3" key="1">
    <citation type="journal article" date="2009" name="Nature">
        <title>Genome sequence and analysis of the Irish potato famine pathogen Phytophthora infestans.</title>
        <authorList>
            <consortium name="The Broad Institute Genome Sequencing Platform"/>
            <person name="Haas B.J."/>
            <person name="Kamoun S."/>
            <person name="Zody M.C."/>
            <person name="Jiang R.H."/>
            <person name="Handsaker R.E."/>
            <person name="Cano L.M."/>
            <person name="Grabherr M."/>
            <person name="Kodira C.D."/>
            <person name="Raffaele S."/>
            <person name="Torto-Alalibo T."/>
            <person name="Bozkurt T.O."/>
            <person name="Ah-Fong A.M."/>
            <person name="Alvarado L."/>
            <person name="Anderson V.L."/>
            <person name="Armstrong M.R."/>
            <person name="Avrova A."/>
            <person name="Baxter L."/>
            <person name="Beynon J."/>
            <person name="Boevink P.C."/>
            <person name="Bollmann S.R."/>
            <person name="Bos J.I."/>
            <person name="Bulone V."/>
            <person name="Cai G."/>
            <person name="Cakir C."/>
            <person name="Carrington J.C."/>
            <person name="Chawner M."/>
            <person name="Conti L."/>
            <person name="Costanzo S."/>
            <person name="Ewan R."/>
            <person name="Fahlgren N."/>
            <person name="Fischbach M.A."/>
            <person name="Fugelstad J."/>
            <person name="Gilroy E.M."/>
            <person name="Gnerre S."/>
            <person name="Green P.J."/>
            <person name="Grenville-Briggs L.J."/>
            <person name="Griffith J."/>
            <person name="Grunwald N.J."/>
            <person name="Horn K."/>
            <person name="Horner N.R."/>
            <person name="Hu C.H."/>
            <person name="Huitema E."/>
            <person name="Jeong D.H."/>
            <person name="Jones A.M."/>
            <person name="Jones J.D."/>
            <person name="Jones R.W."/>
            <person name="Karlsson E.K."/>
            <person name="Kunjeti S.G."/>
            <person name="Lamour K."/>
            <person name="Liu Z."/>
            <person name="Ma L."/>
            <person name="Maclean D."/>
            <person name="Chibucos M.C."/>
            <person name="McDonald H."/>
            <person name="McWalters J."/>
            <person name="Meijer H.J."/>
            <person name="Morgan W."/>
            <person name="Morris P.F."/>
            <person name="Munro C.A."/>
            <person name="O'Neill K."/>
            <person name="Ospina-Giraldo M."/>
            <person name="Pinzon A."/>
            <person name="Pritchard L."/>
            <person name="Ramsahoye B."/>
            <person name="Ren Q."/>
            <person name="Restrepo S."/>
            <person name="Roy S."/>
            <person name="Sadanandom A."/>
            <person name="Savidor A."/>
            <person name="Schornack S."/>
            <person name="Schwartz D.C."/>
            <person name="Schumann U.D."/>
            <person name="Schwessinger B."/>
            <person name="Seyer L."/>
            <person name="Sharpe T."/>
            <person name="Silvar C."/>
            <person name="Song J."/>
            <person name="Studholme D.J."/>
            <person name="Sykes S."/>
            <person name="Thines M."/>
            <person name="van de Vondervoort P.J."/>
            <person name="Phuntumart V."/>
            <person name="Wawra S."/>
            <person name="Weide R."/>
            <person name="Win J."/>
            <person name="Young C."/>
            <person name="Zhou S."/>
            <person name="Fry W."/>
            <person name="Meyers B.C."/>
            <person name="van West P."/>
            <person name="Ristaino J."/>
            <person name="Govers F."/>
            <person name="Birch P.R."/>
            <person name="Whisson S.C."/>
            <person name="Judelson H.S."/>
            <person name="Nusbaum C."/>
        </authorList>
    </citation>
    <scope>NUCLEOTIDE SEQUENCE [LARGE SCALE GENOMIC DNA]</scope>
    <source>
        <strain evidence="3">T30-4</strain>
    </source>
</reference>
<feature type="region of interest" description="Disordered" evidence="1">
    <location>
        <begin position="134"/>
        <end position="178"/>
    </location>
</feature>
<dbReference type="EMBL" id="DS028127">
    <property type="protein sequence ID" value="EEY53520.1"/>
    <property type="molecule type" value="Genomic_DNA"/>
</dbReference>